<keyword evidence="2" id="KW-1185">Reference proteome</keyword>
<protein>
    <submittedName>
        <fullName evidence="1">Uncharacterized protein</fullName>
    </submittedName>
</protein>
<reference evidence="1 2" key="1">
    <citation type="journal article" date="2018" name="G3 (Bethesda)">
        <title>Phylogenetic and Phylogenomic Definition of Rhizopus Species.</title>
        <authorList>
            <person name="Gryganskyi A.P."/>
            <person name="Golan J."/>
            <person name="Dolatabadi S."/>
            <person name="Mondo S."/>
            <person name="Robb S."/>
            <person name="Idnurm A."/>
            <person name="Muszewska A."/>
            <person name="Steczkiewicz K."/>
            <person name="Masonjones S."/>
            <person name="Liao H.L."/>
            <person name="Gajdeczka M.T."/>
            <person name="Anike F."/>
            <person name="Vuek A."/>
            <person name="Anishchenko I.M."/>
            <person name="Voigt K."/>
            <person name="de Hoog G.S."/>
            <person name="Smith M.E."/>
            <person name="Heitman J."/>
            <person name="Vilgalys R."/>
            <person name="Stajich J.E."/>
        </authorList>
    </citation>
    <scope>NUCLEOTIDE SEQUENCE [LARGE SCALE GENOMIC DNA]</scope>
    <source>
        <strain evidence="1 2">LSU 92-RS-03</strain>
    </source>
</reference>
<dbReference type="OrthoDB" id="2363016at2759"/>
<dbReference type="EMBL" id="PJQM01000401">
    <property type="protein sequence ID" value="RCI05388.1"/>
    <property type="molecule type" value="Genomic_DNA"/>
</dbReference>
<evidence type="ECO:0000313" key="2">
    <source>
        <dbReference type="Proteomes" id="UP000253551"/>
    </source>
</evidence>
<evidence type="ECO:0000313" key="1">
    <source>
        <dbReference type="EMBL" id="RCI05388.1"/>
    </source>
</evidence>
<dbReference type="STRING" id="4846.A0A367KT57"/>
<accession>A0A367KT57</accession>
<dbReference type="AlphaFoldDB" id="A0A367KT57"/>
<comment type="caution">
    <text evidence="1">The sequence shown here is derived from an EMBL/GenBank/DDBJ whole genome shotgun (WGS) entry which is preliminary data.</text>
</comment>
<sequence>MSQSCSFQLPTYTFQPQPQDILTDSDLLELFRVVKQIIRQDPNTERIAKLYFCVVYALGDLYPFYRPMNSDQIVFMNGDSTACVQLPSLDSHPVQSPPAIDRSAVRPYTHIQLPDSPDDTMEPKQRGFYYHDGRLSQEPALLQRYAEQGVLTQASLLKKRKKPVPVLVSKKQKIPHRNGEFNTRRDDIISRMRGVMLADLEQKSRQFPLNYSLAIEKVSLPPGPTDTEKAREYLAPALAILTEHSNMKPHQDNGMNQNGIYYNNDYFRLYLAFVQFQEVFGRLFPHETDRSGDRNANMKLYRAWIEPYLTETHWAAFRRNVMVGERMMQMTQVVGQGLLLITKELSGSKLHLTFTNNEWEEFIQGLSQGRWDATIDWSHEETETDLEGSQLVSELRYKFATHLWFTEQGTLVPSEERKAARQREKKTKK</sequence>
<organism evidence="1 2">
    <name type="scientific">Rhizopus stolonifer</name>
    <name type="common">Rhizopus nigricans</name>
    <dbReference type="NCBI Taxonomy" id="4846"/>
    <lineage>
        <taxon>Eukaryota</taxon>
        <taxon>Fungi</taxon>
        <taxon>Fungi incertae sedis</taxon>
        <taxon>Mucoromycota</taxon>
        <taxon>Mucoromycotina</taxon>
        <taxon>Mucoromycetes</taxon>
        <taxon>Mucorales</taxon>
        <taxon>Mucorineae</taxon>
        <taxon>Rhizopodaceae</taxon>
        <taxon>Rhizopus</taxon>
    </lineage>
</organism>
<dbReference type="Proteomes" id="UP000253551">
    <property type="component" value="Unassembled WGS sequence"/>
</dbReference>
<proteinExistence type="predicted"/>
<gene>
    <name evidence="1" type="ORF">CU098_005052</name>
</gene>
<name>A0A367KT57_RHIST</name>